<gene>
    <name evidence="2" type="ORF">P9H32_02485</name>
</gene>
<evidence type="ECO:0000313" key="2">
    <source>
        <dbReference type="EMBL" id="MDZ8117478.1"/>
    </source>
</evidence>
<name>A0ABU5MTM9_9BACT</name>
<proteinExistence type="predicted"/>
<keyword evidence="1" id="KW-0119">Carbohydrate metabolism</keyword>
<organism evidence="2 3">
    <name type="scientific">Pontiella agarivorans</name>
    <dbReference type="NCBI Taxonomy" id="3038953"/>
    <lineage>
        <taxon>Bacteria</taxon>
        <taxon>Pseudomonadati</taxon>
        <taxon>Kiritimatiellota</taxon>
        <taxon>Kiritimatiellia</taxon>
        <taxon>Kiritimatiellales</taxon>
        <taxon>Pontiellaceae</taxon>
        <taxon>Pontiella</taxon>
    </lineage>
</organism>
<dbReference type="InterPro" id="IPR013785">
    <property type="entry name" value="Aldolase_TIM"/>
</dbReference>
<accession>A0ABU5MTM9</accession>
<dbReference type="InterPro" id="IPR017853">
    <property type="entry name" value="GH"/>
</dbReference>
<dbReference type="PANTHER" id="PTHR31268">
    <property type="match status" value="1"/>
</dbReference>
<dbReference type="Pfam" id="PF05691">
    <property type="entry name" value="Raffinose_syn"/>
    <property type="match status" value="2"/>
</dbReference>
<dbReference type="PANTHER" id="PTHR31268:SF32">
    <property type="entry name" value="GALACTINOL--SUCROSE GALACTOSYLTRANSFERASE 2-RELATED"/>
    <property type="match status" value="1"/>
</dbReference>
<evidence type="ECO:0000313" key="3">
    <source>
        <dbReference type="Proteomes" id="UP001290861"/>
    </source>
</evidence>
<dbReference type="Proteomes" id="UP001290861">
    <property type="component" value="Unassembled WGS sequence"/>
</dbReference>
<evidence type="ECO:0000256" key="1">
    <source>
        <dbReference type="ARBA" id="ARBA00023277"/>
    </source>
</evidence>
<dbReference type="RefSeq" id="WP_322607279.1">
    <property type="nucleotide sequence ID" value="NZ_JARVCO010000002.1"/>
</dbReference>
<protein>
    <submittedName>
        <fullName evidence="2">Sip1-related alpha-galactosidase</fullName>
    </submittedName>
</protein>
<reference evidence="2 3" key="1">
    <citation type="journal article" date="2024" name="Appl. Environ. Microbiol.">
        <title>Pontiella agarivorans sp. nov., a novel marine anaerobic bacterium capable of degrading macroalgal polysaccharides and fixing nitrogen.</title>
        <authorList>
            <person name="Liu N."/>
            <person name="Kivenson V."/>
            <person name="Peng X."/>
            <person name="Cui Z."/>
            <person name="Lankiewicz T.S."/>
            <person name="Gosselin K.M."/>
            <person name="English C.J."/>
            <person name="Blair E.M."/>
            <person name="O'Malley M.A."/>
            <person name="Valentine D.L."/>
        </authorList>
    </citation>
    <scope>NUCLEOTIDE SEQUENCE [LARGE SCALE GENOMIC DNA]</scope>
    <source>
        <strain evidence="2 3">NLcol2</strain>
    </source>
</reference>
<keyword evidence="3" id="KW-1185">Reference proteome</keyword>
<comment type="caution">
    <text evidence="2">The sequence shown here is derived from an EMBL/GenBank/DDBJ whole genome shotgun (WGS) entry which is preliminary data.</text>
</comment>
<dbReference type="Gene3D" id="3.20.20.70">
    <property type="entry name" value="Aldolase class I"/>
    <property type="match status" value="1"/>
</dbReference>
<dbReference type="EMBL" id="JARVCO010000002">
    <property type="protein sequence ID" value="MDZ8117478.1"/>
    <property type="molecule type" value="Genomic_DNA"/>
</dbReference>
<sequence length="685" mass="75713">MSGWLLGVGYLVGVFCLWVSPCGADVLDLSRSRNGVEVLRDYSGTPDSSGVLEVYALKIPAVKQAAYWRGEWWPYGGNRVCGEVLSRDSEEGGLFSILELNDGSFLAVLPLCGDQAWAWFAPDDGELKLKLGTKGTATVSGNLPVVAWSRSASPYEAASEVWKLAAETKPIRDHMKLRGQKPYPEMFNYLGWCSWEEFKKEIRSDLLVNVFQALEENELPIRYMLVDDGHFSAQTLLPKRDTFPEGYAPLTALRNDRGISWVGMWHALLGEAKGLEPGNPPALSDAMMTLRNGKAVPKPDARSIRMFMEYLFSSSEKDDIDFIKVDFCGTLLPFIAGTETQKAASDFPETNEQAIGNPSAMAALYSRIYQSVAEERFDGVLNCNWHVPHFIFNSGNSVVGRCGPDYKLTVERARRSVFTNFSTIPWLGQVAWGDHDMFHSSDKLAARMMAVSKALSGGPAYLSDAPDRLVPEVVWPLCYSDGRLLRPLAPGAPLPEDLFMNENTMRIFRTMSPLPNRSAAFACFNLQGDGKRAEPVLETIIKPEHYSSASGMIQPFPGDWNIPEEGLLVYDFQTRSAVKLPCSGYRVKLAGFGEYLLQLSPVQNGWSVIGRPDKYLAAAAVDVLHCDEKELSVRMHEAGPLAIWLEKGVPYVDGAVFKSCGNGLFVAEWPATAEPAVITIRKGEQ</sequence>
<dbReference type="SUPFAM" id="SSF51445">
    <property type="entry name" value="(Trans)glycosidases"/>
    <property type="match status" value="1"/>
</dbReference>
<dbReference type="InterPro" id="IPR008811">
    <property type="entry name" value="Glycosyl_hydrolases_36"/>
</dbReference>